<feature type="transmembrane region" description="Helical" evidence="1">
    <location>
        <begin position="153"/>
        <end position="171"/>
    </location>
</feature>
<gene>
    <name evidence="2" type="ORF">FOL47_004570</name>
</gene>
<keyword evidence="3" id="KW-1185">Reference proteome</keyword>
<evidence type="ECO:0000313" key="3">
    <source>
        <dbReference type="Proteomes" id="UP000591131"/>
    </source>
</evidence>
<dbReference type="Proteomes" id="UP000591131">
    <property type="component" value="Unassembled WGS sequence"/>
</dbReference>
<feature type="transmembrane region" description="Helical" evidence="1">
    <location>
        <begin position="80"/>
        <end position="100"/>
    </location>
</feature>
<evidence type="ECO:0000313" key="2">
    <source>
        <dbReference type="EMBL" id="KAF4676867.1"/>
    </source>
</evidence>
<dbReference type="AlphaFoldDB" id="A0A7J6MZU2"/>
<accession>A0A7J6MZU2</accession>
<comment type="caution">
    <text evidence="2">The sequence shown here is derived from an EMBL/GenBank/DDBJ whole genome shotgun (WGS) entry which is preliminary data.</text>
</comment>
<evidence type="ECO:0000256" key="1">
    <source>
        <dbReference type="SAM" id="Phobius"/>
    </source>
</evidence>
<dbReference type="EMBL" id="JAAPAO010000026">
    <property type="protein sequence ID" value="KAF4676867.1"/>
    <property type="molecule type" value="Genomic_DNA"/>
</dbReference>
<keyword evidence="1" id="KW-1133">Transmembrane helix</keyword>
<name>A0A7J6MZU2_PERCH</name>
<keyword evidence="1" id="KW-0812">Transmembrane</keyword>
<reference evidence="2 3" key="1">
    <citation type="submission" date="2020-04" db="EMBL/GenBank/DDBJ databases">
        <title>Perkinsus chesapeaki whole genome sequence.</title>
        <authorList>
            <person name="Bogema D.R."/>
        </authorList>
    </citation>
    <scope>NUCLEOTIDE SEQUENCE [LARGE SCALE GENOMIC DNA]</scope>
    <source>
        <strain evidence="2">ATCC PRA-425</strain>
    </source>
</reference>
<sequence length="212" mass="22248">MSTTVDGRTTTDIINEVLSPIGKSIDSAFTSIWATVKAQHTDIEPMAKIAIKSAQVGAISGAAISTVGALALRRIGMLRCAVSPVWILGGAAILTPLAWYDMLGGIQVKEDDSIVGRLKKKFSVDGRVDVDKCSIIGAASGATLAPVLLGMHGVPKGMVFGFLSGTIYGLIENNKKALKDTATDASKKLKSDKEAVRITVGDFFIDKARQAA</sequence>
<proteinExistence type="predicted"/>
<organism evidence="2 3">
    <name type="scientific">Perkinsus chesapeaki</name>
    <name type="common">Clam parasite</name>
    <name type="synonym">Perkinsus andrewsi</name>
    <dbReference type="NCBI Taxonomy" id="330153"/>
    <lineage>
        <taxon>Eukaryota</taxon>
        <taxon>Sar</taxon>
        <taxon>Alveolata</taxon>
        <taxon>Perkinsozoa</taxon>
        <taxon>Perkinsea</taxon>
        <taxon>Perkinsida</taxon>
        <taxon>Perkinsidae</taxon>
        <taxon>Perkinsus</taxon>
    </lineage>
</organism>
<protein>
    <submittedName>
        <fullName evidence="2">Uncharacterized protein</fullName>
    </submittedName>
</protein>
<keyword evidence="1" id="KW-0472">Membrane</keyword>